<dbReference type="Gene3D" id="3.90.850.10">
    <property type="entry name" value="Fumarylacetoacetase-like, C-terminal domain"/>
    <property type="match status" value="1"/>
</dbReference>
<dbReference type="GO" id="GO:0046872">
    <property type="term" value="F:metal ion binding"/>
    <property type="evidence" value="ECO:0007669"/>
    <property type="project" value="UniProtKB-KW"/>
</dbReference>
<comment type="similarity">
    <text evidence="1">Belongs to the FAH family.</text>
</comment>
<dbReference type="GO" id="GO:0016853">
    <property type="term" value="F:isomerase activity"/>
    <property type="evidence" value="ECO:0007669"/>
    <property type="project" value="UniProtKB-ARBA"/>
</dbReference>
<dbReference type="PANTHER" id="PTHR11820:SF7">
    <property type="entry name" value="ACYLPYRUVASE FAHD1, MITOCHONDRIAL"/>
    <property type="match status" value="1"/>
</dbReference>
<feature type="domain" description="Fumarylacetoacetase-like C-terminal" evidence="3">
    <location>
        <begin position="58"/>
        <end position="256"/>
    </location>
</feature>
<dbReference type="InterPro" id="IPR036663">
    <property type="entry name" value="Fumarylacetoacetase_C_sf"/>
</dbReference>
<dbReference type="PANTHER" id="PTHR11820">
    <property type="entry name" value="ACYLPYRUVASE"/>
    <property type="match status" value="1"/>
</dbReference>
<dbReference type="GO" id="GO:0018773">
    <property type="term" value="F:acetylpyruvate hydrolase activity"/>
    <property type="evidence" value="ECO:0007669"/>
    <property type="project" value="TreeGrafter"/>
</dbReference>
<dbReference type="Proteomes" id="UP000824241">
    <property type="component" value="Unassembled WGS sequence"/>
</dbReference>
<evidence type="ECO:0000313" key="6">
    <source>
        <dbReference type="Proteomes" id="UP000824241"/>
    </source>
</evidence>
<dbReference type="InterPro" id="IPR011234">
    <property type="entry name" value="Fumarylacetoacetase-like_C"/>
</dbReference>
<dbReference type="Pfam" id="PF10370">
    <property type="entry name" value="Rv2993c-like_N"/>
    <property type="match status" value="1"/>
</dbReference>
<dbReference type="GO" id="GO:0019752">
    <property type="term" value="P:carboxylic acid metabolic process"/>
    <property type="evidence" value="ECO:0007669"/>
    <property type="project" value="UniProtKB-ARBA"/>
</dbReference>
<organism evidence="5 6">
    <name type="scientific">Candidatus Faecivivens stercoravium</name>
    <dbReference type="NCBI Taxonomy" id="2840803"/>
    <lineage>
        <taxon>Bacteria</taxon>
        <taxon>Bacillati</taxon>
        <taxon>Bacillota</taxon>
        <taxon>Clostridia</taxon>
        <taxon>Eubacteriales</taxon>
        <taxon>Oscillospiraceae</taxon>
        <taxon>Oscillospiraceae incertae sedis</taxon>
        <taxon>Candidatus Faecivivens</taxon>
    </lineage>
</organism>
<protein>
    <submittedName>
        <fullName evidence="5">Fumarylacetoacetate hydrolase family protein</fullName>
    </submittedName>
</protein>
<dbReference type="Pfam" id="PF01557">
    <property type="entry name" value="FAA_hydrolase"/>
    <property type="match status" value="1"/>
</dbReference>
<reference evidence="5" key="1">
    <citation type="submission" date="2020-10" db="EMBL/GenBank/DDBJ databases">
        <authorList>
            <person name="Gilroy R."/>
        </authorList>
    </citation>
    <scope>NUCLEOTIDE SEQUENCE</scope>
    <source>
        <strain evidence="5">CHK189-12415</strain>
    </source>
</reference>
<keyword evidence="2" id="KW-0479">Metal-binding</keyword>
<sequence length="257" mass="27623">MENRSYIRIETESGPCWAEERGGEACLLTAAPFFGGVDTGWRRPLDGVRLLAPFEGNKMVCVGKNYFDHIEEMKEAFGDGVPEKPVLFIKPSTCVNDPGGVVSYPAVSHRVDFEGELAIVIGRRMTHVPESEALSYVFGYTVCNDVTARDIQKGEGQWTRGKAFDGFAPIGPRIVTGLDPAALTVITRLNGVEKQRSSTSLLIRGAAELLAFITEAITLLPGDVVLTGTPAGVGPMEKGDTVEVEIPGIGVLRNEVG</sequence>
<gene>
    <name evidence="5" type="ORF">IAB37_09620</name>
</gene>
<evidence type="ECO:0000256" key="2">
    <source>
        <dbReference type="ARBA" id="ARBA00022723"/>
    </source>
</evidence>
<evidence type="ECO:0000256" key="1">
    <source>
        <dbReference type="ARBA" id="ARBA00010211"/>
    </source>
</evidence>
<dbReference type="FunFam" id="3.90.850.10:FF:000002">
    <property type="entry name" value="2-hydroxyhepta-2,4-diene-1,7-dioate isomerase"/>
    <property type="match status" value="1"/>
</dbReference>
<reference evidence="5" key="2">
    <citation type="journal article" date="2021" name="PeerJ">
        <title>Extensive microbial diversity within the chicken gut microbiome revealed by metagenomics and culture.</title>
        <authorList>
            <person name="Gilroy R."/>
            <person name="Ravi A."/>
            <person name="Getino M."/>
            <person name="Pursley I."/>
            <person name="Horton D.L."/>
            <person name="Alikhan N.F."/>
            <person name="Baker D."/>
            <person name="Gharbi K."/>
            <person name="Hall N."/>
            <person name="Watson M."/>
            <person name="Adriaenssens E.M."/>
            <person name="Foster-Nyarko E."/>
            <person name="Jarju S."/>
            <person name="Secka A."/>
            <person name="Antonio M."/>
            <person name="Oren A."/>
            <person name="Chaudhuri R.R."/>
            <person name="La Ragione R."/>
            <person name="Hildebrand F."/>
            <person name="Pallen M.J."/>
        </authorList>
    </citation>
    <scope>NUCLEOTIDE SEQUENCE</scope>
    <source>
        <strain evidence="5">CHK189-12415</strain>
    </source>
</reference>
<dbReference type="AlphaFoldDB" id="A0A9D1DZH4"/>
<name>A0A9D1DZH4_9FIRM</name>
<feature type="domain" description="Rv2993c-like N-terminal" evidence="4">
    <location>
        <begin position="6"/>
        <end position="53"/>
    </location>
</feature>
<keyword evidence="5" id="KW-0378">Hydrolase</keyword>
<accession>A0A9D1DZH4</accession>
<proteinExistence type="inferred from homology"/>
<evidence type="ECO:0000259" key="4">
    <source>
        <dbReference type="Pfam" id="PF10370"/>
    </source>
</evidence>
<comment type="caution">
    <text evidence="5">The sequence shown here is derived from an EMBL/GenBank/DDBJ whole genome shotgun (WGS) entry which is preliminary data.</text>
</comment>
<evidence type="ECO:0000259" key="3">
    <source>
        <dbReference type="Pfam" id="PF01557"/>
    </source>
</evidence>
<dbReference type="EMBL" id="DVHA01000312">
    <property type="protein sequence ID" value="HIR61818.1"/>
    <property type="molecule type" value="Genomic_DNA"/>
</dbReference>
<dbReference type="InterPro" id="IPR018833">
    <property type="entry name" value="Rv2993c-like_N"/>
</dbReference>
<dbReference type="SUPFAM" id="SSF56529">
    <property type="entry name" value="FAH"/>
    <property type="match status" value="1"/>
</dbReference>
<evidence type="ECO:0000313" key="5">
    <source>
        <dbReference type="EMBL" id="HIR61818.1"/>
    </source>
</evidence>